<evidence type="ECO:0000259" key="8">
    <source>
        <dbReference type="PROSITE" id="PS51900"/>
    </source>
</evidence>
<evidence type="ECO:0000256" key="4">
    <source>
        <dbReference type="ARBA" id="ARBA00023172"/>
    </source>
</evidence>
<keyword evidence="4" id="KW-0233">DNA recombination</keyword>
<dbReference type="Proteomes" id="UP001499843">
    <property type="component" value="Unassembled WGS sequence"/>
</dbReference>
<gene>
    <name evidence="9" type="ORF">GCM10009850_121480</name>
</gene>
<evidence type="ECO:0000313" key="10">
    <source>
        <dbReference type="Proteomes" id="UP001499843"/>
    </source>
</evidence>
<comment type="caution">
    <text evidence="9">The sequence shown here is derived from an EMBL/GenBank/DDBJ whole genome shotgun (WGS) entry which is preliminary data.</text>
</comment>
<keyword evidence="10" id="KW-1185">Reference proteome</keyword>
<name>A0ABN3D4W9_9ACTN</name>
<dbReference type="InterPro" id="IPR013762">
    <property type="entry name" value="Integrase-like_cat_sf"/>
</dbReference>
<dbReference type="InterPro" id="IPR044068">
    <property type="entry name" value="CB"/>
</dbReference>
<dbReference type="InterPro" id="IPR011010">
    <property type="entry name" value="DNA_brk_join_enz"/>
</dbReference>
<proteinExistence type="inferred from homology"/>
<sequence>MANKENHRRFGNIRKLPSGRFQIRYPGPDGRIRTGEDTYERKGDADRALTLIEGKILAGTWTDPERAKVKLAEYSATWIDQRPGLRPRTIDLYRWLLKKHITPYLGNVSLGKLSTAMIRQWRADLLGKGVSVSMAAKAYRLLRAVLMTAAEDDGIISRNPCRIRGAGDEHAEERPVLSVGQVFELADKVGRRPVSSIRGLKRGEGHRIRFQRHGEMRTYPEVFPTRAEAERALWRMIDTGQADCTHDRRYRAFVLLATFASLRWGEITALTRADLDLDAGTVRVRLAYVERSNGELVLGPPKSKAGKRIVGVPQAIIPALKEHLRLYVKPEAGALIFAGIKGGPMRRSGFNKLSGWMEAVRAIGVPGLHFHDLRHTGNMIAADSGAGLKDLMARMGHDNVRAAMIYQHAVRGADKLITDAIDKHLIGHEGARDDDDEDPPGLLVPTA</sequence>
<dbReference type="Gene3D" id="1.10.150.130">
    <property type="match status" value="1"/>
</dbReference>
<dbReference type="PROSITE" id="PS51898">
    <property type="entry name" value="TYR_RECOMBINASE"/>
    <property type="match status" value="1"/>
</dbReference>
<organism evidence="9 10">
    <name type="scientific">Nonomuraea monospora</name>
    <dbReference type="NCBI Taxonomy" id="568818"/>
    <lineage>
        <taxon>Bacteria</taxon>
        <taxon>Bacillati</taxon>
        <taxon>Actinomycetota</taxon>
        <taxon>Actinomycetes</taxon>
        <taxon>Streptosporangiales</taxon>
        <taxon>Streptosporangiaceae</taxon>
        <taxon>Nonomuraea</taxon>
    </lineage>
</organism>
<dbReference type="Pfam" id="PF26003">
    <property type="entry name" value="Integrase_N_phage"/>
    <property type="match status" value="1"/>
</dbReference>
<reference evidence="9 10" key="1">
    <citation type="journal article" date="2019" name="Int. J. Syst. Evol. Microbiol.">
        <title>The Global Catalogue of Microorganisms (GCM) 10K type strain sequencing project: providing services to taxonomists for standard genome sequencing and annotation.</title>
        <authorList>
            <consortium name="The Broad Institute Genomics Platform"/>
            <consortium name="The Broad Institute Genome Sequencing Center for Infectious Disease"/>
            <person name="Wu L."/>
            <person name="Ma J."/>
        </authorList>
    </citation>
    <scope>NUCLEOTIDE SEQUENCE [LARGE SCALE GENOMIC DNA]</scope>
    <source>
        <strain evidence="9 10">JCM 16114</strain>
    </source>
</reference>
<dbReference type="PANTHER" id="PTHR30349:SF64">
    <property type="entry name" value="PROPHAGE INTEGRASE INTD-RELATED"/>
    <property type="match status" value="1"/>
</dbReference>
<dbReference type="SUPFAM" id="SSF56349">
    <property type="entry name" value="DNA breaking-rejoining enzymes"/>
    <property type="match status" value="2"/>
</dbReference>
<feature type="domain" description="Core-binding (CB)" evidence="8">
    <location>
        <begin position="69"/>
        <end position="150"/>
    </location>
</feature>
<accession>A0ABN3D4W9</accession>
<feature type="domain" description="Tyr recombinase" evidence="7">
    <location>
        <begin position="222"/>
        <end position="422"/>
    </location>
</feature>
<dbReference type="InterPro" id="IPR058717">
    <property type="entry name" value="Phage_L5_Integrase_N"/>
</dbReference>
<comment type="similarity">
    <text evidence="1">Belongs to the 'phage' integrase family.</text>
</comment>
<dbReference type="InterPro" id="IPR050090">
    <property type="entry name" value="Tyrosine_recombinase_XerCD"/>
</dbReference>
<dbReference type="Gene3D" id="1.10.443.10">
    <property type="entry name" value="Intergrase catalytic core"/>
    <property type="match status" value="1"/>
</dbReference>
<feature type="region of interest" description="Disordered" evidence="6">
    <location>
        <begin position="428"/>
        <end position="447"/>
    </location>
</feature>
<dbReference type="Pfam" id="PF00589">
    <property type="entry name" value="Phage_integrase"/>
    <property type="match status" value="1"/>
</dbReference>
<dbReference type="InterPro" id="IPR010998">
    <property type="entry name" value="Integrase_recombinase_N"/>
</dbReference>
<dbReference type="Pfam" id="PF14659">
    <property type="entry name" value="Phage_int_SAM_3"/>
    <property type="match status" value="1"/>
</dbReference>
<dbReference type="EMBL" id="BAAAQX010000080">
    <property type="protein sequence ID" value="GAA2219864.1"/>
    <property type="molecule type" value="Genomic_DNA"/>
</dbReference>
<dbReference type="InterPro" id="IPR004107">
    <property type="entry name" value="Integrase_SAM-like_N"/>
</dbReference>
<evidence type="ECO:0000256" key="2">
    <source>
        <dbReference type="ARBA" id="ARBA00022908"/>
    </source>
</evidence>
<dbReference type="RefSeq" id="WP_344496490.1">
    <property type="nucleotide sequence ID" value="NZ_BAAAQX010000080.1"/>
</dbReference>
<evidence type="ECO:0000256" key="6">
    <source>
        <dbReference type="SAM" id="MobiDB-lite"/>
    </source>
</evidence>
<keyword evidence="3 5" id="KW-0238">DNA-binding</keyword>
<evidence type="ECO:0000256" key="5">
    <source>
        <dbReference type="PROSITE-ProRule" id="PRU01248"/>
    </source>
</evidence>
<dbReference type="CDD" id="cd01189">
    <property type="entry name" value="INT_ICEBs1_C_like"/>
    <property type="match status" value="1"/>
</dbReference>
<keyword evidence="2" id="KW-0229">DNA integration</keyword>
<evidence type="ECO:0000313" key="9">
    <source>
        <dbReference type="EMBL" id="GAA2219864.1"/>
    </source>
</evidence>
<evidence type="ECO:0000256" key="1">
    <source>
        <dbReference type="ARBA" id="ARBA00008857"/>
    </source>
</evidence>
<evidence type="ECO:0000256" key="3">
    <source>
        <dbReference type="ARBA" id="ARBA00023125"/>
    </source>
</evidence>
<evidence type="ECO:0000259" key="7">
    <source>
        <dbReference type="PROSITE" id="PS51898"/>
    </source>
</evidence>
<dbReference type="InterPro" id="IPR002104">
    <property type="entry name" value="Integrase_catalytic"/>
</dbReference>
<dbReference type="PROSITE" id="PS51900">
    <property type="entry name" value="CB"/>
    <property type="match status" value="1"/>
</dbReference>
<protein>
    <submittedName>
        <fullName evidence="9">Site-specific integrase</fullName>
    </submittedName>
</protein>
<dbReference type="PANTHER" id="PTHR30349">
    <property type="entry name" value="PHAGE INTEGRASE-RELATED"/>
    <property type="match status" value="1"/>
</dbReference>